<dbReference type="InterPro" id="IPR050270">
    <property type="entry name" value="DegV_domain_contain"/>
</dbReference>
<evidence type="ECO:0000256" key="1">
    <source>
        <dbReference type="ARBA" id="ARBA00023121"/>
    </source>
</evidence>
<dbReference type="PANTHER" id="PTHR33434:SF2">
    <property type="entry name" value="FATTY ACID-BINDING PROTEIN TM_1468"/>
    <property type="match status" value="1"/>
</dbReference>
<accession>A0ABT2Y5W1</accession>
<dbReference type="Gene3D" id="3.40.50.10170">
    <property type="match status" value="1"/>
</dbReference>
<reference evidence="2" key="1">
    <citation type="submission" date="2022-09" db="EMBL/GenBank/DDBJ databases">
        <title>Novel Mycoplasma species identified in domestic and wild animals.</title>
        <authorList>
            <person name="Volokhov D.V."/>
            <person name="Furtak V.A."/>
            <person name="Zagorodnyaya T.A."/>
        </authorList>
    </citation>
    <scope>NUCLEOTIDE SEQUENCE</scope>
    <source>
        <strain evidence="2">Oakley</strain>
    </source>
</reference>
<name>A0ABT2Y5W1_9MOLU</name>
<dbReference type="EMBL" id="JAOVQM010000001">
    <property type="protein sequence ID" value="MCV2231390.1"/>
    <property type="molecule type" value="Genomic_DNA"/>
</dbReference>
<keyword evidence="1" id="KW-0446">Lipid-binding</keyword>
<organism evidence="2 3">
    <name type="scientific">Paracholeplasma manati</name>
    <dbReference type="NCBI Taxonomy" id="591373"/>
    <lineage>
        <taxon>Bacteria</taxon>
        <taxon>Bacillati</taxon>
        <taxon>Mycoplasmatota</taxon>
        <taxon>Mollicutes</taxon>
        <taxon>Acholeplasmatales</taxon>
        <taxon>Acholeplasmataceae</taxon>
        <taxon>Paracholeplasma</taxon>
    </lineage>
</organism>
<dbReference type="NCBIfam" id="TIGR00762">
    <property type="entry name" value="DegV"/>
    <property type="match status" value="1"/>
</dbReference>
<dbReference type="RefSeq" id="WP_263607502.1">
    <property type="nucleotide sequence ID" value="NZ_JAOVQM010000001.1"/>
</dbReference>
<keyword evidence="3" id="KW-1185">Reference proteome</keyword>
<evidence type="ECO:0000313" key="2">
    <source>
        <dbReference type="EMBL" id="MCV2231390.1"/>
    </source>
</evidence>
<protein>
    <submittedName>
        <fullName evidence="2">DegV family protein</fullName>
    </submittedName>
</protein>
<dbReference type="InterPro" id="IPR043168">
    <property type="entry name" value="DegV_C"/>
</dbReference>
<dbReference type="Gene3D" id="3.30.1180.10">
    <property type="match status" value="1"/>
</dbReference>
<proteinExistence type="predicted"/>
<evidence type="ECO:0000313" key="3">
    <source>
        <dbReference type="Proteomes" id="UP001177160"/>
    </source>
</evidence>
<dbReference type="PROSITE" id="PS51482">
    <property type="entry name" value="DEGV"/>
    <property type="match status" value="1"/>
</dbReference>
<dbReference type="SUPFAM" id="SSF82549">
    <property type="entry name" value="DAK1/DegV-like"/>
    <property type="match status" value="1"/>
</dbReference>
<dbReference type="PANTHER" id="PTHR33434">
    <property type="entry name" value="DEGV DOMAIN-CONTAINING PROTEIN DR_1986-RELATED"/>
    <property type="match status" value="1"/>
</dbReference>
<gene>
    <name evidence="2" type="ORF">N7548_00935</name>
</gene>
<dbReference type="Pfam" id="PF02645">
    <property type="entry name" value="DegV"/>
    <property type="match status" value="1"/>
</dbReference>
<sequence>MNRNKIGVVVDSTFKLTPEFVSKNDIRVVYLDIIVGTETYKDGDLTNEQIYAYMDQNKKVSTSQPAPNRFMIAYQSLLDEGYEHVICLTVSQSLSGTYNSALLAKDMVDEKDKITVLDTKSAICGAEYLTERLIEHIESKPSLEAILEAFLADRSHGSLIFTVDDLNVVVKSGRLSKIQGMIGNLLKIKPILRFDQGVLNVEHKVRSTEGVLNYLTTEVGKLSTKAKTVVRITYTTTSDVAHQFCDLIKEKFDNVTVTVTGKISAVIAVHVGKAGLGIYLANQ</sequence>
<dbReference type="Proteomes" id="UP001177160">
    <property type="component" value="Unassembled WGS sequence"/>
</dbReference>
<dbReference type="InterPro" id="IPR003797">
    <property type="entry name" value="DegV"/>
</dbReference>
<comment type="caution">
    <text evidence="2">The sequence shown here is derived from an EMBL/GenBank/DDBJ whole genome shotgun (WGS) entry which is preliminary data.</text>
</comment>